<keyword evidence="12" id="KW-1185">Reference proteome</keyword>
<gene>
    <name evidence="11" type="ORF">KY290_038624</name>
</gene>
<feature type="region of interest" description="Disordered" evidence="8">
    <location>
        <begin position="276"/>
        <end position="304"/>
    </location>
</feature>
<dbReference type="InterPro" id="IPR050777">
    <property type="entry name" value="SET2_Histone-Lys_MeTrsfase"/>
</dbReference>
<evidence type="ECO:0000256" key="2">
    <source>
        <dbReference type="ARBA" id="ARBA00004286"/>
    </source>
</evidence>
<organism evidence="11 12">
    <name type="scientific">Solanum tuberosum</name>
    <name type="common">Potato</name>
    <dbReference type="NCBI Taxonomy" id="4113"/>
    <lineage>
        <taxon>Eukaryota</taxon>
        <taxon>Viridiplantae</taxon>
        <taxon>Streptophyta</taxon>
        <taxon>Embryophyta</taxon>
        <taxon>Tracheophyta</taxon>
        <taxon>Spermatophyta</taxon>
        <taxon>Magnoliopsida</taxon>
        <taxon>eudicotyledons</taxon>
        <taxon>Gunneridae</taxon>
        <taxon>Pentapetalae</taxon>
        <taxon>asterids</taxon>
        <taxon>lamiids</taxon>
        <taxon>Solanales</taxon>
        <taxon>Solanaceae</taxon>
        <taxon>Solanoideae</taxon>
        <taxon>Solaneae</taxon>
        <taxon>Solanum</taxon>
    </lineage>
</organism>
<evidence type="ECO:0000256" key="7">
    <source>
        <dbReference type="ARBA" id="ARBA00023242"/>
    </source>
</evidence>
<sequence length="304" mass="34242">MEYCGEVLSSEVAKKRCLAYEAHSKLPTIEMVKDAYIMSLNANFFIDATKKGSLARFINHSCQPNCETRKWIVLGETRVGIFSKRDISVGMELSYNYNFEWSGGAPVRCLCGAANCSLFLGAKYQGFKLAQECNNVWEEGDKRDIMDNLPLYDTTDDDESSPVISGTSGGNEHTKILNVGEGSTFKLEPTNSVTKKKSQRKPKLKRLKTADPGWKYGKRTSETNRAAVECKFCKKVTNGGIFGQKQHMIGTCRDVSQCEQCPNVVREEMKKYVDEKKEQKRQALLQSDVTNIDDDKDEDMEEAK</sequence>
<dbReference type="PROSITE" id="PS50280">
    <property type="entry name" value="SET"/>
    <property type="match status" value="1"/>
</dbReference>
<name>A0ABQ7U041_SOLTU</name>
<dbReference type="PANTHER" id="PTHR22884">
    <property type="entry name" value="SET DOMAIN PROTEINS"/>
    <property type="match status" value="1"/>
</dbReference>
<dbReference type="InterPro" id="IPR046341">
    <property type="entry name" value="SET_dom_sf"/>
</dbReference>
<proteinExistence type="predicted"/>
<protein>
    <recommendedName>
        <fullName evidence="13">SET domain protein</fullName>
    </recommendedName>
</protein>
<evidence type="ECO:0000256" key="6">
    <source>
        <dbReference type="ARBA" id="ARBA00022691"/>
    </source>
</evidence>
<keyword evidence="3" id="KW-0158">Chromosome</keyword>
<dbReference type="Gene3D" id="2.170.270.10">
    <property type="entry name" value="SET domain"/>
    <property type="match status" value="1"/>
</dbReference>
<dbReference type="Proteomes" id="UP000826656">
    <property type="component" value="Unassembled WGS sequence"/>
</dbReference>
<keyword evidence="7" id="KW-0539">Nucleus</keyword>
<reference evidence="11 12" key="1">
    <citation type="journal article" date="2021" name="bioRxiv">
        <title>Chromosome-scale and haplotype-resolved genome assembly of a tetraploid potato cultivar.</title>
        <authorList>
            <person name="Sun H."/>
            <person name="Jiao W.-B."/>
            <person name="Krause K."/>
            <person name="Campoy J.A."/>
            <person name="Goel M."/>
            <person name="Folz-Donahue K."/>
            <person name="Kukat C."/>
            <person name="Huettel B."/>
            <person name="Schneeberger K."/>
        </authorList>
    </citation>
    <scope>NUCLEOTIDE SEQUENCE [LARGE SCALE GENOMIC DNA]</scope>
    <source>
        <strain evidence="11">SolTubOtavaFocal</strain>
        <tissue evidence="11">Leaves</tissue>
    </source>
</reference>
<evidence type="ECO:0008006" key="13">
    <source>
        <dbReference type="Google" id="ProtNLM"/>
    </source>
</evidence>
<dbReference type="PROSITE" id="PS50868">
    <property type="entry name" value="POST_SET"/>
    <property type="match status" value="1"/>
</dbReference>
<keyword evidence="5" id="KW-0808">Transferase</keyword>
<dbReference type="EMBL" id="JAIVGD010000028">
    <property type="protein sequence ID" value="KAH0739919.1"/>
    <property type="molecule type" value="Genomic_DNA"/>
</dbReference>
<keyword evidence="4" id="KW-0489">Methyltransferase</keyword>
<feature type="compositionally biased region" description="Acidic residues" evidence="8">
    <location>
        <begin position="291"/>
        <end position="304"/>
    </location>
</feature>
<evidence type="ECO:0000256" key="1">
    <source>
        <dbReference type="ARBA" id="ARBA00004123"/>
    </source>
</evidence>
<feature type="domain" description="SET" evidence="9">
    <location>
        <begin position="1"/>
        <end position="98"/>
    </location>
</feature>
<evidence type="ECO:0000259" key="9">
    <source>
        <dbReference type="PROSITE" id="PS50280"/>
    </source>
</evidence>
<comment type="subcellular location">
    <subcellularLocation>
        <location evidence="2">Chromosome</location>
    </subcellularLocation>
    <subcellularLocation>
        <location evidence="1">Nucleus</location>
    </subcellularLocation>
</comment>
<feature type="domain" description="Post-SET" evidence="10">
    <location>
        <begin position="105"/>
        <end position="121"/>
    </location>
</feature>
<evidence type="ECO:0000256" key="4">
    <source>
        <dbReference type="ARBA" id="ARBA00022603"/>
    </source>
</evidence>
<accession>A0ABQ7U041</accession>
<comment type="caution">
    <text evidence="11">The sequence shown here is derived from an EMBL/GenBank/DDBJ whole genome shotgun (WGS) entry which is preliminary data.</text>
</comment>
<evidence type="ECO:0000313" key="11">
    <source>
        <dbReference type="EMBL" id="KAH0739919.1"/>
    </source>
</evidence>
<keyword evidence="6" id="KW-0949">S-adenosyl-L-methionine</keyword>
<dbReference type="Pfam" id="PF00856">
    <property type="entry name" value="SET"/>
    <property type="match status" value="1"/>
</dbReference>
<evidence type="ECO:0000256" key="3">
    <source>
        <dbReference type="ARBA" id="ARBA00022454"/>
    </source>
</evidence>
<evidence type="ECO:0000259" key="10">
    <source>
        <dbReference type="PROSITE" id="PS50868"/>
    </source>
</evidence>
<dbReference type="InterPro" id="IPR003616">
    <property type="entry name" value="Post-SET_dom"/>
</dbReference>
<dbReference type="InterPro" id="IPR001214">
    <property type="entry name" value="SET_dom"/>
</dbReference>
<evidence type="ECO:0000256" key="8">
    <source>
        <dbReference type="SAM" id="MobiDB-lite"/>
    </source>
</evidence>
<evidence type="ECO:0000313" key="12">
    <source>
        <dbReference type="Proteomes" id="UP000826656"/>
    </source>
</evidence>
<dbReference type="SMART" id="SM00317">
    <property type="entry name" value="SET"/>
    <property type="match status" value="1"/>
</dbReference>
<evidence type="ECO:0000256" key="5">
    <source>
        <dbReference type="ARBA" id="ARBA00022679"/>
    </source>
</evidence>
<dbReference type="SUPFAM" id="SSF82199">
    <property type="entry name" value="SET domain"/>
    <property type="match status" value="1"/>
</dbReference>